<keyword evidence="2" id="KW-1003">Cell membrane</keyword>
<sequence length="164" mass="16851">MNPADEAADRLLADLRVEVARADSKAALLVGALGMTVGVVSAQLSGPHRSPSSLSGSGTALWWAGAAALALALLALLLAVLPRSLRSNWQAGSPLAYFGDIRSADRQGRLVEALADTGHDPGSAVRAALAANSRIAVRKHQWIRIGLLAYGSGALLLPAALFLG</sequence>
<keyword evidence="3 8" id="KW-0812">Transmembrane</keyword>
<evidence type="ECO:0000256" key="7">
    <source>
        <dbReference type="ARBA" id="ARBA00023136"/>
    </source>
</evidence>
<keyword evidence="11" id="KW-1185">Reference proteome</keyword>
<comment type="subcellular location">
    <subcellularLocation>
        <location evidence="1">Cell membrane</location>
    </subcellularLocation>
</comment>
<keyword evidence="5 8" id="KW-1133">Transmembrane helix</keyword>
<feature type="domain" description="Pycsar effector protein" evidence="9">
    <location>
        <begin position="8"/>
        <end position="163"/>
    </location>
</feature>
<feature type="transmembrane region" description="Helical" evidence="8">
    <location>
        <begin position="26"/>
        <end position="45"/>
    </location>
</feature>
<dbReference type="EMBL" id="CP108090">
    <property type="protein sequence ID" value="WUQ12968.1"/>
    <property type="molecule type" value="Genomic_DNA"/>
</dbReference>
<dbReference type="Proteomes" id="UP001432039">
    <property type="component" value="Chromosome"/>
</dbReference>
<dbReference type="InterPro" id="IPR043760">
    <property type="entry name" value="PycTM_dom"/>
</dbReference>
<protein>
    <submittedName>
        <fullName evidence="10">DUF5706 domain-containing protein</fullName>
    </submittedName>
</protein>
<evidence type="ECO:0000256" key="6">
    <source>
        <dbReference type="ARBA" id="ARBA00023118"/>
    </source>
</evidence>
<evidence type="ECO:0000256" key="2">
    <source>
        <dbReference type="ARBA" id="ARBA00022475"/>
    </source>
</evidence>
<accession>A0ABZ1TDE9</accession>
<evidence type="ECO:0000256" key="3">
    <source>
        <dbReference type="ARBA" id="ARBA00022692"/>
    </source>
</evidence>
<proteinExistence type="predicted"/>
<evidence type="ECO:0000256" key="4">
    <source>
        <dbReference type="ARBA" id="ARBA00022741"/>
    </source>
</evidence>
<keyword evidence="6" id="KW-0051">Antiviral defense</keyword>
<dbReference type="Pfam" id="PF18967">
    <property type="entry name" value="PycTM"/>
    <property type="match status" value="1"/>
</dbReference>
<dbReference type="RefSeq" id="WP_328962071.1">
    <property type="nucleotide sequence ID" value="NZ_CP108090.1"/>
</dbReference>
<reference evidence="10" key="1">
    <citation type="submission" date="2022-10" db="EMBL/GenBank/DDBJ databases">
        <title>The complete genomes of actinobacterial strains from the NBC collection.</title>
        <authorList>
            <person name="Joergensen T.S."/>
            <person name="Alvarez Arevalo M."/>
            <person name="Sterndorff E.B."/>
            <person name="Faurdal D."/>
            <person name="Vuksanovic O."/>
            <person name="Mourched A.-S."/>
            <person name="Charusanti P."/>
            <person name="Shaw S."/>
            <person name="Blin K."/>
            <person name="Weber T."/>
        </authorList>
    </citation>
    <scope>NUCLEOTIDE SEQUENCE</scope>
    <source>
        <strain evidence="10">NBC_00248</strain>
    </source>
</reference>
<evidence type="ECO:0000313" key="11">
    <source>
        <dbReference type="Proteomes" id="UP001432039"/>
    </source>
</evidence>
<organism evidence="10 11">
    <name type="scientific">Streptomyces virginiae</name>
    <name type="common">Streptomyces cinnamonensis</name>
    <dbReference type="NCBI Taxonomy" id="1961"/>
    <lineage>
        <taxon>Bacteria</taxon>
        <taxon>Bacillati</taxon>
        <taxon>Actinomycetota</taxon>
        <taxon>Actinomycetes</taxon>
        <taxon>Kitasatosporales</taxon>
        <taxon>Streptomycetaceae</taxon>
        <taxon>Streptomyces</taxon>
    </lineage>
</organism>
<evidence type="ECO:0000256" key="1">
    <source>
        <dbReference type="ARBA" id="ARBA00004236"/>
    </source>
</evidence>
<feature type="transmembrane region" description="Helical" evidence="8">
    <location>
        <begin position="60"/>
        <end position="81"/>
    </location>
</feature>
<name>A0ABZ1TDE9_STRVG</name>
<feature type="transmembrane region" description="Helical" evidence="8">
    <location>
        <begin position="142"/>
        <end position="163"/>
    </location>
</feature>
<evidence type="ECO:0000256" key="5">
    <source>
        <dbReference type="ARBA" id="ARBA00022989"/>
    </source>
</evidence>
<keyword evidence="7 8" id="KW-0472">Membrane</keyword>
<keyword evidence="4" id="KW-0547">Nucleotide-binding</keyword>
<evidence type="ECO:0000313" key="10">
    <source>
        <dbReference type="EMBL" id="WUQ12968.1"/>
    </source>
</evidence>
<evidence type="ECO:0000256" key="8">
    <source>
        <dbReference type="SAM" id="Phobius"/>
    </source>
</evidence>
<evidence type="ECO:0000259" key="9">
    <source>
        <dbReference type="Pfam" id="PF18967"/>
    </source>
</evidence>
<gene>
    <name evidence="10" type="ORF">OG517_16835</name>
</gene>